<accession>A0A378L4U1</accession>
<dbReference type="EMBL" id="UGOY01000001">
    <property type="protein sequence ID" value="STY21717.1"/>
    <property type="molecule type" value="Genomic_DNA"/>
</dbReference>
<reference evidence="1 2" key="1">
    <citation type="submission" date="2018-06" db="EMBL/GenBank/DDBJ databases">
        <authorList>
            <consortium name="Pathogen Informatics"/>
            <person name="Doyle S."/>
        </authorList>
    </citation>
    <scope>NUCLEOTIDE SEQUENCE [LARGE SCALE GENOMIC DNA]</scope>
    <source>
        <strain evidence="1 2">NCTC11991</strain>
    </source>
</reference>
<sequence>MDVLKGIYSIMEDAIPQGCGYSPRISLHISLIMPISQT</sequence>
<dbReference type="AlphaFoldDB" id="A0A378L4U1"/>
<organism evidence="1 2">
    <name type="scientific">Legionella steigerwaltii</name>
    <dbReference type="NCBI Taxonomy" id="460"/>
    <lineage>
        <taxon>Bacteria</taxon>
        <taxon>Pseudomonadati</taxon>
        <taxon>Pseudomonadota</taxon>
        <taxon>Gammaproteobacteria</taxon>
        <taxon>Legionellales</taxon>
        <taxon>Legionellaceae</taxon>
        <taxon>Legionella</taxon>
    </lineage>
</organism>
<protein>
    <submittedName>
        <fullName evidence="1">Uncharacterized protein</fullName>
    </submittedName>
</protein>
<evidence type="ECO:0000313" key="1">
    <source>
        <dbReference type="EMBL" id="STY21717.1"/>
    </source>
</evidence>
<gene>
    <name evidence="1" type="ORF">NCTC11991_00285</name>
</gene>
<proteinExistence type="predicted"/>
<dbReference type="Proteomes" id="UP000255110">
    <property type="component" value="Unassembled WGS sequence"/>
</dbReference>
<name>A0A378L4U1_9GAMM</name>
<evidence type="ECO:0000313" key="2">
    <source>
        <dbReference type="Proteomes" id="UP000255110"/>
    </source>
</evidence>